<protein>
    <submittedName>
        <fullName evidence="1">Uncharacterized protein</fullName>
    </submittedName>
</protein>
<accession>A0A1J5Q4J7</accession>
<gene>
    <name evidence="1" type="ORF">GALL_459770</name>
</gene>
<evidence type="ECO:0000313" key="1">
    <source>
        <dbReference type="EMBL" id="OIQ72395.1"/>
    </source>
</evidence>
<comment type="caution">
    <text evidence="1">The sequence shown here is derived from an EMBL/GenBank/DDBJ whole genome shotgun (WGS) entry which is preliminary data.</text>
</comment>
<name>A0A1J5Q4J7_9ZZZZ</name>
<dbReference type="EMBL" id="MLJW01003288">
    <property type="protein sequence ID" value="OIQ72395.1"/>
    <property type="molecule type" value="Genomic_DNA"/>
</dbReference>
<proteinExistence type="predicted"/>
<dbReference type="AlphaFoldDB" id="A0A1J5Q4J7"/>
<organism evidence="1">
    <name type="scientific">mine drainage metagenome</name>
    <dbReference type="NCBI Taxonomy" id="410659"/>
    <lineage>
        <taxon>unclassified sequences</taxon>
        <taxon>metagenomes</taxon>
        <taxon>ecological metagenomes</taxon>
    </lineage>
</organism>
<reference evidence="1" key="1">
    <citation type="submission" date="2016-10" db="EMBL/GenBank/DDBJ databases">
        <title>Sequence of Gallionella enrichment culture.</title>
        <authorList>
            <person name="Poehlein A."/>
            <person name="Muehling M."/>
            <person name="Daniel R."/>
        </authorList>
    </citation>
    <scope>NUCLEOTIDE SEQUENCE</scope>
</reference>
<sequence length="92" mass="10210">MGTNKRQPDNRPAQSARVADFLELHPDSTAKEIDAAVDAGCMSKVLSDMPRMGYGLRKGWRCVTCASGNRTRDVRTYALTHRPTAQPDLFTK</sequence>